<feature type="compositionally biased region" description="Low complexity" evidence="1">
    <location>
        <begin position="126"/>
        <end position="141"/>
    </location>
</feature>
<dbReference type="EMBL" id="BAAAHP010000226">
    <property type="protein sequence ID" value="GAA0900917.1"/>
    <property type="molecule type" value="Genomic_DNA"/>
</dbReference>
<organism evidence="3 4">
    <name type="scientific">Pseudonocardia zijingensis</name>
    <dbReference type="NCBI Taxonomy" id="153376"/>
    <lineage>
        <taxon>Bacteria</taxon>
        <taxon>Bacillati</taxon>
        <taxon>Actinomycetota</taxon>
        <taxon>Actinomycetes</taxon>
        <taxon>Pseudonocardiales</taxon>
        <taxon>Pseudonocardiaceae</taxon>
        <taxon>Pseudonocardia</taxon>
    </lineage>
</organism>
<feature type="compositionally biased region" description="Pro residues" evidence="1">
    <location>
        <begin position="105"/>
        <end position="114"/>
    </location>
</feature>
<evidence type="ECO:0000313" key="3">
    <source>
        <dbReference type="EMBL" id="GAA0900917.1"/>
    </source>
</evidence>
<keyword evidence="2" id="KW-1133">Transmembrane helix</keyword>
<proteinExistence type="predicted"/>
<feature type="region of interest" description="Disordered" evidence="1">
    <location>
        <begin position="86"/>
        <end position="155"/>
    </location>
</feature>
<gene>
    <name evidence="3" type="ORF">GCM10009559_67170</name>
</gene>
<evidence type="ECO:0000256" key="2">
    <source>
        <dbReference type="SAM" id="Phobius"/>
    </source>
</evidence>
<feature type="transmembrane region" description="Helical" evidence="2">
    <location>
        <begin position="51"/>
        <end position="73"/>
    </location>
</feature>
<keyword evidence="2" id="KW-0812">Transmembrane</keyword>
<name>A0ABP3YNW1_9PSEU</name>
<protein>
    <submittedName>
        <fullName evidence="3">Uncharacterized protein</fullName>
    </submittedName>
</protein>
<accession>A0ABP3YNW1</accession>
<dbReference type="RefSeq" id="WP_343945761.1">
    <property type="nucleotide sequence ID" value="NZ_BAAAHP010000226.1"/>
</dbReference>
<evidence type="ECO:0000256" key="1">
    <source>
        <dbReference type="SAM" id="MobiDB-lite"/>
    </source>
</evidence>
<comment type="caution">
    <text evidence="3">The sequence shown here is derived from an EMBL/GenBank/DDBJ whole genome shotgun (WGS) entry which is preliminary data.</text>
</comment>
<dbReference type="Proteomes" id="UP001499967">
    <property type="component" value="Unassembled WGS sequence"/>
</dbReference>
<reference evidence="4" key="1">
    <citation type="journal article" date="2019" name="Int. J. Syst. Evol. Microbiol.">
        <title>The Global Catalogue of Microorganisms (GCM) 10K type strain sequencing project: providing services to taxonomists for standard genome sequencing and annotation.</title>
        <authorList>
            <consortium name="The Broad Institute Genomics Platform"/>
            <consortium name="The Broad Institute Genome Sequencing Center for Infectious Disease"/>
            <person name="Wu L."/>
            <person name="Ma J."/>
        </authorList>
    </citation>
    <scope>NUCLEOTIDE SEQUENCE [LARGE SCALE GENOMIC DNA]</scope>
    <source>
        <strain evidence="4">JCM 11117</strain>
    </source>
</reference>
<keyword evidence="2" id="KW-0472">Membrane</keyword>
<keyword evidence="4" id="KW-1185">Reference proteome</keyword>
<evidence type="ECO:0000313" key="4">
    <source>
        <dbReference type="Proteomes" id="UP001499967"/>
    </source>
</evidence>
<sequence>MIDPRFDVAVWGAVLLLFVVMGARAWAVETAEARHYRKSARVRMLNGATALAIVVLVGMMAFQGGVLLVQAIATRTDPETFVTVVGENDGVDQAVPDPDDQPADPNAPPAPPDPGQGAPGPGGAADPGPGAPGQGAPRQGTPGPGGAAGGTPGTP</sequence>
<feature type="compositionally biased region" description="Gly residues" evidence="1">
    <location>
        <begin position="142"/>
        <end position="155"/>
    </location>
</feature>